<dbReference type="Pfam" id="PF02368">
    <property type="entry name" value="Big_2"/>
    <property type="match status" value="2"/>
</dbReference>
<sequence>MKKSNNVFYKGLLLMTIIFCLLGSAVYAQDALRNAEIIDFNGKVKIMKSGGEKAFKPSKKMKLNQGDRIITGEKSWVKVKIDKNKELKVLESSYVSISELTESIDSNTNKTKLNLVGGRAWVNINKKLNTGSKFEVKTPTAIMGVRGTKFYVSQNDGKTDVTVLEGVVSTKTRKKVVKEDGSIKEVEKEAFVGKNEKVTVSKDKEMGKKIKATVQNMDLELLNIIAEDHEVIDKEWSEKIDEIKEEIKVKRKKVEEIKEKLNENNGYDKTIKFDIEIKSSNQRKKRRSSNKNSSNSSIAVKSISLNKEILTLEEGANEQLSATVEPNNATSKEVTWKIDDPSIATVDTNGLVTGIKAGQTTLTVSSADNTATATCTIDVKEILVDKITLNKETTSIEEGATEQLSATIEPNNATNKELTWNIEDPSIATVDTNGLVRGVKAGQTTLTVSSADKKVTATCTIDVKIKETIVLNKEKIFVEEGSTYELNASIQLNDEANKELIWEVDDPSIVKLDEPGPRGDTPDLGESNLSRIITGLKEGQTVVTVSSADKTIKTTCTIIVQSKNTVSIEGMTSGVIIEEELTKESGRFGSLLEQGIDVKTEEIKYSIKINTNKPEGTNVSSDLKIFTDTSSIDMNLSTSTVVDENGYINLEFIVPKHDMGENNCVFVKLNNLIIDNEIDNSFEDYIMSYLDLPFIMPDPA</sequence>
<evidence type="ECO:0000256" key="1">
    <source>
        <dbReference type="SAM" id="SignalP"/>
    </source>
</evidence>
<accession>A0ABY8EGE0</accession>
<dbReference type="InterPro" id="IPR008964">
    <property type="entry name" value="Invasin/intimin_cell_adhesion"/>
</dbReference>
<reference evidence="3 4" key="1">
    <citation type="submission" date="2023-03" db="EMBL/GenBank/DDBJ databases">
        <title>Complete genome sequence of Tepidibacter sp. SWIR-1, isolated from a deep-sea hydrothermal vent.</title>
        <authorList>
            <person name="Li X."/>
        </authorList>
    </citation>
    <scope>NUCLEOTIDE SEQUENCE [LARGE SCALE GENOMIC DNA]</scope>
    <source>
        <strain evidence="3 4">SWIR-1</strain>
    </source>
</reference>
<evidence type="ECO:0000259" key="2">
    <source>
        <dbReference type="SMART" id="SM00635"/>
    </source>
</evidence>
<dbReference type="Gene3D" id="2.60.40.1080">
    <property type="match status" value="3"/>
</dbReference>
<feature type="domain" description="BIG2" evidence="2">
    <location>
        <begin position="383"/>
        <end position="460"/>
    </location>
</feature>
<dbReference type="InterPro" id="IPR006860">
    <property type="entry name" value="FecR"/>
</dbReference>
<keyword evidence="1" id="KW-0732">Signal</keyword>
<organism evidence="3 4">
    <name type="scientific">Tepidibacter hydrothermalis</name>
    <dbReference type="NCBI Taxonomy" id="3036126"/>
    <lineage>
        <taxon>Bacteria</taxon>
        <taxon>Bacillati</taxon>
        <taxon>Bacillota</taxon>
        <taxon>Clostridia</taxon>
        <taxon>Peptostreptococcales</taxon>
        <taxon>Peptostreptococcaceae</taxon>
        <taxon>Tepidibacter</taxon>
    </lineage>
</organism>
<feature type="signal peptide" evidence="1">
    <location>
        <begin position="1"/>
        <end position="28"/>
    </location>
</feature>
<evidence type="ECO:0000313" key="4">
    <source>
        <dbReference type="Proteomes" id="UP001222800"/>
    </source>
</evidence>
<dbReference type="PANTHER" id="PTHR38731:SF1">
    <property type="entry name" value="FECR PROTEIN DOMAIN-CONTAINING PROTEIN"/>
    <property type="match status" value="1"/>
</dbReference>
<proteinExistence type="predicted"/>
<feature type="domain" description="BIG2" evidence="2">
    <location>
        <begin position="465"/>
        <end position="557"/>
    </location>
</feature>
<dbReference type="SMART" id="SM00635">
    <property type="entry name" value="BID_2"/>
    <property type="match status" value="3"/>
</dbReference>
<evidence type="ECO:0000313" key="3">
    <source>
        <dbReference type="EMBL" id="WFD10527.1"/>
    </source>
</evidence>
<dbReference type="SUPFAM" id="SSF49373">
    <property type="entry name" value="Invasin/intimin cell-adhesion fragments"/>
    <property type="match status" value="3"/>
</dbReference>
<dbReference type="RefSeq" id="WP_277732494.1">
    <property type="nucleotide sequence ID" value="NZ_CP120733.1"/>
</dbReference>
<protein>
    <submittedName>
        <fullName evidence="3">Ig-like domain-containing protein</fullName>
    </submittedName>
</protein>
<dbReference type="Proteomes" id="UP001222800">
    <property type="component" value="Chromosome"/>
</dbReference>
<dbReference type="EMBL" id="CP120733">
    <property type="protein sequence ID" value="WFD10527.1"/>
    <property type="molecule type" value="Genomic_DNA"/>
</dbReference>
<feature type="chain" id="PRO_5047430804" evidence="1">
    <location>
        <begin position="29"/>
        <end position="700"/>
    </location>
</feature>
<dbReference type="PANTHER" id="PTHR38731">
    <property type="entry name" value="LIPL45-RELATED LIPOPROTEIN-RELATED"/>
    <property type="match status" value="1"/>
</dbReference>
<dbReference type="Gene3D" id="2.60.120.1440">
    <property type="match status" value="1"/>
</dbReference>
<keyword evidence="4" id="KW-1185">Reference proteome</keyword>
<gene>
    <name evidence="3" type="ORF">P4S50_00205</name>
</gene>
<name>A0ABY8EGE0_9FIRM</name>
<feature type="domain" description="BIG2" evidence="2">
    <location>
        <begin position="299"/>
        <end position="376"/>
    </location>
</feature>
<dbReference type="Pfam" id="PF04773">
    <property type="entry name" value="FecR"/>
    <property type="match status" value="1"/>
</dbReference>
<dbReference type="InterPro" id="IPR003343">
    <property type="entry name" value="Big_2"/>
</dbReference>